<keyword evidence="2" id="KW-0812">Transmembrane</keyword>
<dbReference type="EMBL" id="JAJAGO010000004">
    <property type="protein sequence ID" value="MCT2590466.1"/>
    <property type="molecule type" value="Genomic_DNA"/>
</dbReference>
<name>A0ABT2JRE8_9ACTN</name>
<feature type="region of interest" description="Disordered" evidence="1">
    <location>
        <begin position="1"/>
        <end position="103"/>
    </location>
</feature>
<evidence type="ECO:0000256" key="2">
    <source>
        <dbReference type="SAM" id="Phobius"/>
    </source>
</evidence>
<dbReference type="RefSeq" id="WP_260217760.1">
    <property type="nucleotide sequence ID" value="NZ_JAJAGO010000004.1"/>
</dbReference>
<proteinExistence type="predicted"/>
<organism evidence="3 4">
    <name type="scientific">Streptomyces gossypii</name>
    <dbReference type="NCBI Taxonomy" id="2883101"/>
    <lineage>
        <taxon>Bacteria</taxon>
        <taxon>Bacillati</taxon>
        <taxon>Actinomycetota</taxon>
        <taxon>Actinomycetes</taxon>
        <taxon>Kitasatosporales</taxon>
        <taxon>Streptomycetaceae</taxon>
        <taxon>Streptomyces</taxon>
    </lineage>
</organism>
<feature type="region of interest" description="Disordered" evidence="1">
    <location>
        <begin position="234"/>
        <end position="259"/>
    </location>
</feature>
<feature type="compositionally biased region" description="Pro residues" evidence="1">
    <location>
        <begin position="1"/>
        <end position="10"/>
    </location>
</feature>
<feature type="transmembrane region" description="Helical" evidence="2">
    <location>
        <begin position="106"/>
        <end position="126"/>
    </location>
</feature>
<accession>A0ABT2JRE8</accession>
<evidence type="ECO:0000313" key="4">
    <source>
        <dbReference type="Proteomes" id="UP001156389"/>
    </source>
</evidence>
<evidence type="ECO:0000256" key="1">
    <source>
        <dbReference type="SAM" id="MobiDB-lite"/>
    </source>
</evidence>
<reference evidence="3 4" key="1">
    <citation type="submission" date="2021-10" db="EMBL/GenBank/DDBJ databases">
        <title>Streptomyces gossypii sp. nov., isolated from soil collected from cotton field.</title>
        <authorList>
            <person name="Ge X."/>
            <person name="Chen X."/>
            <person name="Liu W."/>
        </authorList>
    </citation>
    <scope>NUCLEOTIDE SEQUENCE [LARGE SCALE GENOMIC DNA]</scope>
    <source>
        <strain evidence="3 4">N2-109</strain>
    </source>
</reference>
<dbReference type="Proteomes" id="UP001156389">
    <property type="component" value="Unassembled WGS sequence"/>
</dbReference>
<comment type="caution">
    <text evidence="3">The sequence shown here is derived from an EMBL/GenBank/DDBJ whole genome shotgun (WGS) entry which is preliminary data.</text>
</comment>
<keyword evidence="4" id="KW-1185">Reference proteome</keyword>
<feature type="compositionally biased region" description="Pro residues" evidence="1">
    <location>
        <begin position="77"/>
        <end position="96"/>
    </location>
</feature>
<protein>
    <submittedName>
        <fullName evidence="3">Uncharacterized protein</fullName>
    </submittedName>
</protein>
<feature type="compositionally biased region" description="Acidic residues" evidence="1">
    <location>
        <begin position="234"/>
        <end position="244"/>
    </location>
</feature>
<keyword evidence="2" id="KW-0472">Membrane</keyword>
<evidence type="ECO:0000313" key="3">
    <source>
        <dbReference type="EMBL" id="MCT2590466.1"/>
    </source>
</evidence>
<feature type="compositionally biased region" description="Low complexity" evidence="1">
    <location>
        <begin position="57"/>
        <end position="76"/>
    </location>
</feature>
<sequence length="325" mass="33880">MSHNQPPPGQQPGYGYPPQQGPPPGQQPGYGYPPQQGPPPGQQPGYGYPPQAPPQQPAYGYPPQQSYPQQQYGQPPQGQPPYGQPPYGQPGMPQPPQGGGGKGKTIGIVLGALVAVGAIIGGVLVFTGGDDGGGVASDGKKYKLTTPATLLTDYKRFGKGQATTEDEFDAAEQKKVGITGGTGVQGQYSTADLNSEPSEAEMATAKFVALIGAYGKVADPEKSVDAFFTYVQEESADDEGESDTELVGSPEEKTPDGFENGIMKCQVIKDTDPAQGAPAETPMCVWADKSTVAAVVKTQVIKAPSLDETAQTAADVRNEARVEIK</sequence>
<gene>
    <name evidence="3" type="ORF">LHJ74_11180</name>
</gene>
<keyword evidence="2" id="KW-1133">Transmembrane helix</keyword>